<keyword evidence="2" id="KW-1133">Transmembrane helix</keyword>
<keyword evidence="3" id="KW-0808">Transferase</keyword>
<gene>
    <name evidence="3" type="primary">hemX</name>
    <name evidence="3" type="ORF">Lwor_0441</name>
</gene>
<evidence type="ECO:0000256" key="1">
    <source>
        <dbReference type="SAM" id="MobiDB-lite"/>
    </source>
</evidence>
<dbReference type="Pfam" id="PF04375">
    <property type="entry name" value="HemX"/>
    <property type="match status" value="1"/>
</dbReference>
<dbReference type="PANTHER" id="PTHR38043:SF1">
    <property type="entry name" value="PROTEIN HEMX"/>
    <property type="match status" value="1"/>
</dbReference>
<keyword evidence="4" id="KW-1185">Reference proteome</keyword>
<evidence type="ECO:0000313" key="4">
    <source>
        <dbReference type="Proteomes" id="UP000054662"/>
    </source>
</evidence>
<feature type="compositionally biased region" description="Basic and acidic residues" evidence="1">
    <location>
        <begin position="1"/>
        <end position="12"/>
    </location>
</feature>
<keyword evidence="2" id="KW-0812">Transmembrane</keyword>
<comment type="caution">
    <text evidence="3">The sequence shown here is derived from an EMBL/GenBank/DDBJ whole genome shotgun (WGS) entry which is preliminary data.</text>
</comment>
<protein>
    <submittedName>
        <fullName evidence="3">Uroporphyrinogen III methylase</fullName>
    </submittedName>
</protein>
<dbReference type="Proteomes" id="UP000054662">
    <property type="component" value="Unassembled WGS sequence"/>
</dbReference>
<name>A0A0W1AJX9_9GAMM</name>
<proteinExistence type="predicted"/>
<evidence type="ECO:0000313" key="3">
    <source>
        <dbReference type="EMBL" id="KTD81659.1"/>
    </source>
</evidence>
<feature type="region of interest" description="Disordered" evidence="1">
    <location>
        <begin position="1"/>
        <end position="35"/>
    </location>
</feature>
<accession>A0A0W1AJX9</accession>
<dbReference type="PATRIC" id="fig|45076.6.peg.488"/>
<evidence type="ECO:0000256" key="2">
    <source>
        <dbReference type="SAM" id="Phobius"/>
    </source>
</evidence>
<dbReference type="GO" id="GO:0008168">
    <property type="term" value="F:methyltransferase activity"/>
    <property type="evidence" value="ECO:0007669"/>
    <property type="project" value="UniProtKB-KW"/>
</dbReference>
<dbReference type="GO" id="GO:0032259">
    <property type="term" value="P:methylation"/>
    <property type="evidence" value="ECO:0007669"/>
    <property type="project" value="UniProtKB-KW"/>
</dbReference>
<dbReference type="STRING" id="45076.Lwor_0441"/>
<organism evidence="3 4">
    <name type="scientific">Legionella worsleiensis</name>
    <dbReference type="NCBI Taxonomy" id="45076"/>
    <lineage>
        <taxon>Bacteria</taxon>
        <taxon>Pseudomonadati</taxon>
        <taxon>Pseudomonadota</taxon>
        <taxon>Gammaproteobacteria</taxon>
        <taxon>Legionellales</taxon>
        <taxon>Legionellaceae</taxon>
        <taxon>Legionella</taxon>
    </lineage>
</organism>
<dbReference type="EMBL" id="LNZC01000003">
    <property type="protein sequence ID" value="KTD81659.1"/>
    <property type="molecule type" value="Genomic_DNA"/>
</dbReference>
<feature type="transmembrane region" description="Helical" evidence="2">
    <location>
        <begin position="41"/>
        <end position="60"/>
    </location>
</feature>
<dbReference type="InterPro" id="IPR007470">
    <property type="entry name" value="HemX"/>
</dbReference>
<dbReference type="PANTHER" id="PTHR38043">
    <property type="entry name" value="PROTEIN HEMX"/>
    <property type="match status" value="1"/>
</dbReference>
<keyword evidence="3" id="KW-0489">Methyltransferase</keyword>
<dbReference type="RefSeq" id="WP_058492273.1">
    <property type="nucleotide sequence ID" value="NZ_CBCRUR010000005.1"/>
</dbReference>
<reference evidence="3 4" key="1">
    <citation type="submission" date="2015-11" db="EMBL/GenBank/DDBJ databases">
        <title>Genomic analysis of 38 Legionella species identifies large and diverse effector repertoires.</title>
        <authorList>
            <person name="Burstein D."/>
            <person name="Amaro F."/>
            <person name="Zusman T."/>
            <person name="Lifshitz Z."/>
            <person name="Cohen O."/>
            <person name="Gilbert J.A."/>
            <person name="Pupko T."/>
            <person name="Shuman H.A."/>
            <person name="Segal G."/>
        </authorList>
    </citation>
    <scope>NUCLEOTIDE SEQUENCE [LARGE SCALE GENOMIC DNA]</scope>
    <source>
        <strain evidence="3 4">ATCC 49508</strain>
    </source>
</reference>
<dbReference type="AlphaFoldDB" id="A0A0W1AJX9"/>
<dbReference type="OrthoDB" id="5653077at2"/>
<keyword evidence="2" id="KW-0472">Membrane</keyword>
<sequence length="376" mass="42506">MANSNDKEKKETTQLQEKMSNTPNSLKQKKSEASGAKSNGLIAKTALIIAILAVATTFYNQHEAKKIQSRLVDENKSMMAQLKNFAQNQDTAQEQFTAIEKSILKKQKTLHYRMDGLNKELRTAIKQRLYQNQDWLLLKAQYYLELAQINTHWSDNFNTSIALLQQADALLSQINTPQIFAVRQIIAKEIAQLKATPIQDIPGLLSKLDAAQISVSNLTIQSPLEKNQLSATKNDLDSSRFATWKAQFKNSLKSLEQLVIVRRTDENITPLMSPLFESALKETIRLNLQQAQWAILHKNNAVYQLALQQACNAIKRVFDTKAQDTAALLHQLTELQNIKFIQEQPEIGTALPQLHQIIEDNELHNAPINNSEKGVN</sequence>